<dbReference type="AlphaFoldDB" id="A0AAP0H6K9"/>
<keyword evidence="1" id="KW-0812">Transmembrane</keyword>
<evidence type="ECO:0000313" key="3">
    <source>
        <dbReference type="Proteomes" id="UP001408789"/>
    </source>
</evidence>
<dbReference type="Proteomes" id="UP001408789">
    <property type="component" value="Unassembled WGS sequence"/>
</dbReference>
<name>A0AAP0H6K9_9ASTR</name>
<gene>
    <name evidence="2" type="ORF">SSX86_005132</name>
</gene>
<feature type="transmembrane region" description="Helical" evidence="1">
    <location>
        <begin position="21"/>
        <end position="42"/>
    </location>
</feature>
<sequence>MSRLSGFLDLLKAPFKIISNYGKLMGITAIVYLIIYSISYLLGTLSTQPFLLDLTIKLMNLASVQPGSPEFTKLLVAIAEDTGIFLGIEAAYTVLFFFIAVFTQTAIIIIASCYYSGYDLSPKELMFKISKTWTRPFVTLIWVQLLSLGYTSFFLFLFMIPSLLLVKNPFIPIIVLIFLAILFIGFYIYLSVVWSLGVVVSVVEESYGFSALGKARDLVNGKKVYGFLLNLFIIIVGSVVLIIVATLSPANPILVGVIQTILIGVISMFQFMAYTGFYYQCKDGLEYTRVPVLHEDYP</sequence>
<evidence type="ECO:0000313" key="2">
    <source>
        <dbReference type="EMBL" id="KAK9076798.1"/>
    </source>
</evidence>
<dbReference type="PANTHER" id="PTHR33133">
    <property type="entry name" value="OS08G0107100 PROTEIN-RELATED"/>
    <property type="match status" value="1"/>
</dbReference>
<protein>
    <submittedName>
        <fullName evidence="2">Uncharacterized protein</fullName>
    </submittedName>
</protein>
<dbReference type="EMBL" id="JBCNJP010000007">
    <property type="protein sequence ID" value="KAK9076798.1"/>
    <property type="molecule type" value="Genomic_DNA"/>
</dbReference>
<comment type="caution">
    <text evidence="2">The sequence shown here is derived from an EMBL/GenBank/DDBJ whole genome shotgun (WGS) entry which is preliminary data.</text>
</comment>
<reference evidence="2 3" key="1">
    <citation type="submission" date="2024-04" db="EMBL/GenBank/DDBJ databases">
        <title>The reference genome of an endangered Asteraceae, Deinandra increscens subsp. villosa, native to the Central Coast of California.</title>
        <authorList>
            <person name="Guilliams M."/>
            <person name="Hasenstab-Lehman K."/>
            <person name="Meyer R."/>
            <person name="Mcevoy S."/>
        </authorList>
    </citation>
    <scope>NUCLEOTIDE SEQUENCE [LARGE SCALE GENOMIC DNA]</scope>
    <source>
        <tissue evidence="2">Leaf</tissue>
    </source>
</reference>
<feature type="transmembrane region" description="Helical" evidence="1">
    <location>
        <begin position="90"/>
        <end position="116"/>
    </location>
</feature>
<feature type="transmembrane region" description="Helical" evidence="1">
    <location>
        <begin position="253"/>
        <end position="279"/>
    </location>
</feature>
<feature type="transmembrane region" description="Helical" evidence="1">
    <location>
        <begin position="224"/>
        <end position="247"/>
    </location>
</feature>
<accession>A0AAP0H6K9</accession>
<proteinExistence type="predicted"/>
<dbReference type="PANTHER" id="PTHR33133:SF63">
    <property type="entry name" value="TRANSMEMBRANE PROTEIN"/>
    <property type="match status" value="1"/>
</dbReference>
<evidence type="ECO:0000256" key="1">
    <source>
        <dbReference type="SAM" id="Phobius"/>
    </source>
</evidence>
<organism evidence="2 3">
    <name type="scientific">Deinandra increscens subsp. villosa</name>
    <dbReference type="NCBI Taxonomy" id="3103831"/>
    <lineage>
        <taxon>Eukaryota</taxon>
        <taxon>Viridiplantae</taxon>
        <taxon>Streptophyta</taxon>
        <taxon>Embryophyta</taxon>
        <taxon>Tracheophyta</taxon>
        <taxon>Spermatophyta</taxon>
        <taxon>Magnoliopsida</taxon>
        <taxon>eudicotyledons</taxon>
        <taxon>Gunneridae</taxon>
        <taxon>Pentapetalae</taxon>
        <taxon>asterids</taxon>
        <taxon>campanulids</taxon>
        <taxon>Asterales</taxon>
        <taxon>Asteraceae</taxon>
        <taxon>Asteroideae</taxon>
        <taxon>Heliantheae alliance</taxon>
        <taxon>Madieae</taxon>
        <taxon>Madiinae</taxon>
        <taxon>Deinandra</taxon>
    </lineage>
</organism>
<keyword evidence="3" id="KW-1185">Reference proteome</keyword>
<feature type="transmembrane region" description="Helical" evidence="1">
    <location>
        <begin position="137"/>
        <end position="164"/>
    </location>
</feature>
<keyword evidence="1" id="KW-1133">Transmembrane helix</keyword>
<feature type="transmembrane region" description="Helical" evidence="1">
    <location>
        <begin position="170"/>
        <end position="203"/>
    </location>
</feature>
<keyword evidence="1" id="KW-0472">Membrane</keyword>